<protein>
    <submittedName>
        <fullName evidence="1">Uncharacterized protein</fullName>
    </submittedName>
</protein>
<reference evidence="1 2" key="1">
    <citation type="journal article" date="2014" name="Genome Announc.">
        <title>Complete Genome Sequence of Mycoplasma ovis Strain Michigan, a Hemoplasma of Sheep with Two Distinct 16S rRNA Genes.</title>
        <authorList>
            <person name="Deshuillers P.L."/>
            <person name="Santos A.P."/>
            <person name="do Nascimento N.C."/>
            <person name="Hampel J.A."/>
            <person name="Bergin I.L."/>
            <person name="Dyson M.C."/>
            <person name="Messick J.B."/>
        </authorList>
    </citation>
    <scope>NUCLEOTIDE SEQUENCE [LARGE SCALE GENOMIC DNA]</scope>
    <source>
        <strain evidence="1 2">Michigan</strain>
    </source>
</reference>
<dbReference type="EMBL" id="CP006935">
    <property type="protein sequence ID" value="AHC40443.1"/>
    <property type="molecule type" value="Genomic_DNA"/>
</dbReference>
<keyword evidence="2" id="KW-1185">Reference proteome</keyword>
<gene>
    <name evidence="1" type="ORF">OVS_03470</name>
</gene>
<organism evidence="1 2">
    <name type="scientific">Mycoplasma ovis str. Michigan</name>
    <dbReference type="NCBI Taxonomy" id="1415773"/>
    <lineage>
        <taxon>Bacteria</taxon>
        <taxon>Bacillati</taxon>
        <taxon>Mycoplasmatota</taxon>
        <taxon>Mollicutes</taxon>
        <taxon>Mycoplasmataceae</taxon>
        <taxon>Mycoplasma</taxon>
    </lineage>
</organism>
<evidence type="ECO:0000313" key="1">
    <source>
        <dbReference type="EMBL" id="AHC40443.1"/>
    </source>
</evidence>
<evidence type="ECO:0000313" key="2">
    <source>
        <dbReference type="Proteomes" id="UP000018745"/>
    </source>
</evidence>
<dbReference type="Proteomes" id="UP000018745">
    <property type="component" value="Chromosome"/>
</dbReference>
<proteinExistence type="predicted"/>
<name>A0ABN4BRC6_9MOLU</name>
<sequence length="94" mass="10808">MIKFQKNWWKGGEEKHWKANNPNECKGILKDLILELDCEGAKENGCCILVEAPWEDYSNILFCSWKKVPTGDTNTEPNYAQITLTPFQKENSVS</sequence>
<accession>A0ABN4BRC6</accession>